<dbReference type="KEGG" id="hro:HELRODRAFT_185976"/>
<feature type="chain" id="PRO_5010980834" evidence="9">
    <location>
        <begin position="19"/>
        <end position="426"/>
    </location>
</feature>
<dbReference type="AlphaFoldDB" id="T1FNI2"/>
<dbReference type="FunCoup" id="T1FNI2">
    <property type="interactions" value="506"/>
</dbReference>
<evidence type="ECO:0000256" key="1">
    <source>
        <dbReference type="ARBA" id="ARBA00004141"/>
    </source>
</evidence>
<dbReference type="STRING" id="6412.T1FNI2"/>
<feature type="signal peptide" evidence="9">
    <location>
        <begin position="1"/>
        <end position="18"/>
    </location>
</feature>
<feature type="region of interest" description="Disordered" evidence="7">
    <location>
        <begin position="247"/>
        <end position="274"/>
    </location>
</feature>
<dbReference type="RefSeq" id="XP_009026499.1">
    <property type="nucleotide sequence ID" value="XM_009028251.1"/>
</dbReference>
<dbReference type="GO" id="GO:0006882">
    <property type="term" value="P:intracellular zinc ion homeostasis"/>
    <property type="evidence" value="ECO:0000318"/>
    <property type="project" value="GO_Central"/>
</dbReference>
<dbReference type="InParanoid" id="T1FNI2"/>
<dbReference type="GO" id="GO:0071577">
    <property type="term" value="P:zinc ion transmembrane transport"/>
    <property type="evidence" value="ECO:0000318"/>
    <property type="project" value="GO_Central"/>
</dbReference>
<feature type="transmembrane region" description="Helical" evidence="8">
    <location>
        <begin position="409"/>
        <end position="425"/>
    </location>
</feature>
<dbReference type="GeneID" id="20210379"/>
<evidence type="ECO:0000256" key="2">
    <source>
        <dbReference type="ARBA" id="ARBA00022448"/>
    </source>
</evidence>
<keyword evidence="9" id="KW-0732">Signal</keyword>
<keyword evidence="4 8" id="KW-1133">Transmembrane helix</keyword>
<organism evidence="11 12">
    <name type="scientific">Helobdella robusta</name>
    <name type="common">Californian leech</name>
    <dbReference type="NCBI Taxonomy" id="6412"/>
    <lineage>
        <taxon>Eukaryota</taxon>
        <taxon>Metazoa</taxon>
        <taxon>Spiralia</taxon>
        <taxon>Lophotrochozoa</taxon>
        <taxon>Annelida</taxon>
        <taxon>Clitellata</taxon>
        <taxon>Hirudinea</taxon>
        <taxon>Rhynchobdellida</taxon>
        <taxon>Glossiphoniidae</taxon>
        <taxon>Helobdella</taxon>
    </lineage>
</organism>
<feature type="transmembrane region" description="Helical" evidence="8">
    <location>
        <begin position="344"/>
        <end position="365"/>
    </location>
</feature>
<feature type="transmembrane region" description="Helical" evidence="8">
    <location>
        <begin position="377"/>
        <end position="397"/>
    </location>
</feature>
<evidence type="ECO:0000256" key="3">
    <source>
        <dbReference type="ARBA" id="ARBA00022692"/>
    </source>
</evidence>
<dbReference type="EnsemblMetazoa" id="HelroT185976">
    <property type="protein sequence ID" value="HelroP185976"/>
    <property type="gene ID" value="HelroG185976"/>
</dbReference>
<comment type="similarity">
    <text evidence="6">Belongs to the ZIP transporter (TC 2.A.5) family. KE4/Catsup subfamily.</text>
</comment>
<evidence type="ECO:0000256" key="7">
    <source>
        <dbReference type="SAM" id="MobiDB-lite"/>
    </source>
</evidence>
<dbReference type="Pfam" id="PF02535">
    <property type="entry name" value="Zip"/>
    <property type="match status" value="1"/>
</dbReference>
<evidence type="ECO:0000256" key="5">
    <source>
        <dbReference type="ARBA" id="ARBA00023136"/>
    </source>
</evidence>
<feature type="compositionally biased region" description="Basic and acidic residues" evidence="7">
    <location>
        <begin position="253"/>
        <end position="274"/>
    </location>
</feature>
<proteinExistence type="inferred from homology"/>
<dbReference type="EMBL" id="AMQM01006826">
    <property type="status" value="NOT_ANNOTATED_CDS"/>
    <property type="molecule type" value="Genomic_DNA"/>
</dbReference>
<evidence type="ECO:0000256" key="9">
    <source>
        <dbReference type="SAM" id="SignalP"/>
    </source>
</evidence>
<feature type="compositionally biased region" description="Basic and acidic residues" evidence="7">
    <location>
        <begin position="79"/>
        <end position="89"/>
    </location>
</feature>
<dbReference type="PANTHER" id="PTHR16950">
    <property type="entry name" value="ZINC TRANSPORTER SLC39A7 HISTIDINE-RICH MEMBRANE PROTEIN KE4"/>
    <property type="match status" value="1"/>
</dbReference>
<feature type="transmembrane region" description="Helical" evidence="8">
    <location>
        <begin position="123"/>
        <end position="147"/>
    </location>
</feature>
<evidence type="ECO:0000313" key="11">
    <source>
        <dbReference type="EnsemblMetazoa" id="HelroP185976"/>
    </source>
</evidence>
<feature type="transmembrane region" description="Helical" evidence="8">
    <location>
        <begin position="218"/>
        <end position="236"/>
    </location>
</feature>
<dbReference type="OrthoDB" id="200954at2759"/>
<evidence type="ECO:0000313" key="12">
    <source>
        <dbReference type="Proteomes" id="UP000015101"/>
    </source>
</evidence>
<feature type="transmembrane region" description="Helical" evidence="8">
    <location>
        <begin position="159"/>
        <end position="177"/>
    </location>
</feature>
<protein>
    <submittedName>
        <fullName evidence="10 11">Uncharacterized protein</fullName>
    </submittedName>
</protein>
<comment type="subcellular location">
    <subcellularLocation>
        <location evidence="1">Membrane</location>
        <topology evidence="1">Multi-pass membrane protein</topology>
    </subcellularLocation>
</comment>
<feature type="compositionally biased region" description="Basic and acidic residues" evidence="7">
    <location>
        <begin position="43"/>
        <end position="72"/>
    </location>
</feature>
<dbReference type="GO" id="GO:0005385">
    <property type="term" value="F:zinc ion transmembrane transporter activity"/>
    <property type="evidence" value="ECO:0000318"/>
    <property type="project" value="GO_Central"/>
</dbReference>
<reference evidence="10 12" key="2">
    <citation type="journal article" date="2013" name="Nature">
        <title>Insights into bilaterian evolution from three spiralian genomes.</title>
        <authorList>
            <person name="Simakov O."/>
            <person name="Marletaz F."/>
            <person name="Cho S.J."/>
            <person name="Edsinger-Gonzales E."/>
            <person name="Havlak P."/>
            <person name="Hellsten U."/>
            <person name="Kuo D.H."/>
            <person name="Larsson T."/>
            <person name="Lv J."/>
            <person name="Arendt D."/>
            <person name="Savage R."/>
            <person name="Osoegawa K."/>
            <person name="de Jong P."/>
            <person name="Grimwood J."/>
            <person name="Chapman J.A."/>
            <person name="Shapiro H."/>
            <person name="Aerts A."/>
            <person name="Otillar R.P."/>
            <person name="Terry A.Y."/>
            <person name="Boore J.L."/>
            <person name="Grigoriev I.V."/>
            <person name="Lindberg D.R."/>
            <person name="Seaver E.C."/>
            <person name="Weisblat D.A."/>
            <person name="Putnam N.H."/>
            <person name="Rokhsar D.S."/>
        </authorList>
    </citation>
    <scope>NUCLEOTIDE SEQUENCE</scope>
</reference>
<evidence type="ECO:0000256" key="8">
    <source>
        <dbReference type="SAM" id="Phobius"/>
    </source>
</evidence>
<keyword evidence="3 8" id="KW-0812">Transmembrane</keyword>
<feature type="compositionally biased region" description="Basic and acidic residues" evidence="7">
    <location>
        <begin position="100"/>
        <end position="113"/>
    </location>
</feature>
<name>T1FNI2_HELRO</name>
<reference evidence="12" key="1">
    <citation type="submission" date="2012-12" db="EMBL/GenBank/DDBJ databases">
        <authorList>
            <person name="Hellsten U."/>
            <person name="Grimwood J."/>
            <person name="Chapman J.A."/>
            <person name="Shapiro H."/>
            <person name="Aerts A."/>
            <person name="Otillar R.P."/>
            <person name="Terry A.Y."/>
            <person name="Boore J.L."/>
            <person name="Simakov O."/>
            <person name="Marletaz F."/>
            <person name="Cho S.-J."/>
            <person name="Edsinger-Gonzales E."/>
            <person name="Havlak P."/>
            <person name="Kuo D.-H."/>
            <person name="Larsson T."/>
            <person name="Lv J."/>
            <person name="Arendt D."/>
            <person name="Savage R."/>
            <person name="Osoegawa K."/>
            <person name="de Jong P."/>
            <person name="Lindberg D.R."/>
            <person name="Seaver E.C."/>
            <person name="Weisblat D.A."/>
            <person name="Putnam N.H."/>
            <person name="Grigoriev I.V."/>
            <person name="Rokhsar D.S."/>
        </authorList>
    </citation>
    <scope>NUCLEOTIDE SEQUENCE</scope>
</reference>
<keyword evidence="2" id="KW-0813">Transport</keyword>
<keyword evidence="12" id="KW-1185">Reference proteome</keyword>
<reference evidence="11" key="3">
    <citation type="submission" date="2015-06" db="UniProtKB">
        <authorList>
            <consortium name="EnsemblMetazoa"/>
        </authorList>
    </citation>
    <scope>IDENTIFICATION</scope>
</reference>
<dbReference type="GO" id="GO:0016020">
    <property type="term" value="C:membrane"/>
    <property type="evidence" value="ECO:0007669"/>
    <property type="project" value="UniProtKB-SubCell"/>
</dbReference>
<dbReference type="OMA" id="DFHHHGH"/>
<keyword evidence="5 8" id="KW-0472">Membrane</keyword>
<dbReference type="InterPro" id="IPR003689">
    <property type="entry name" value="ZIP"/>
</dbReference>
<evidence type="ECO:0000256" key="4">
    <source>
        <dbReference type="ARBA" id="ARBA00022989"/>
    </source>
</evidence>
<dbReference type="HOGENOM" id="CLU_015114_0_1_1"/>
<dbReference type="eggNOG" id="KOG2693">
    <property type="taxonomic scope" value="Eukaryota"/>
</dbReference>
<feature type="region of interest" description="Disordered" evidence="7">
    <location>
        <begin position="19"/>
        <end position="113"/>
    </location>
</feature>
<dbReference type="CTD" id="20210379"/>
<evidence type="ECO:0000313" key="10">
    <source>
        <dbReference type="EMBL" id="ESN95328.1"/>
    </source>
</evidence>
<dbReference type="PANTHER" id="PTHR16950:SF25">
    <property type="entry name" value="ZINC TRANSPORTER SLC39A7"/>
    <property type="match status" value="1"/>
</dbReference>
<gene>
    <name evidence="11" type="primary">20210379</name>
    <name evidence="10" type="ORF">HELRODRAFT_185976</name>
</gene>
<accession>T1FNI2</accession>
<sequence>MILKFFLIFVTLFVISHGHGHSHDGPGAGHGHVHAHHGASHGHAHDHGASHGHAHDHGHAHHDHDHHDESEQKPPSFKYSREANVKDVPVKPVEPQKTAKPKEEHEAHKTVKREDETPVEFNLWMTAIGSTVLISLAPIVILLLIPLDKGPAHENFLKTLLSFASGGLLGDAFLHLIPHALMAHDSTVDIHHDHDHVSSHNHGHSHGDGSSHSHDMRVGLWILSGIVAFLAVEKLVRILKNEKHGHSHSIAASDKKKVEQHGDTKKDVPPKKETKESGIKVAAYLNLAADFTHNFTDGLAIGASYLVSRNVGMITTLTILLHEVPHEIGDFAILIQSGCSKKKAMFLQVATAAGALSGTLCSLMAEGAGELATSWILPFTAGGFIYIATVAVIPELLGDAKLWQSVKEICAMLVGILMMVFIAQIE</sequence>
<feature type="compositionally biased region" description="Basic residues" evidence="7">
    <location>
        <begin position="31"/>
        <end position="42"/>
    </location>
</feature>
<evidence type="ECO:0000256" key="6">
    <source>
        <dbReference type="ARBA" id="ARBA00038485"/>
    </source>
</evidence>
<dbReference type="EMBL" id="KB097528">
    <property type="protein sequence ID" value="ESN95328.1"/>
    <property type="molecule type" value="Genomic_DNA"/>
</dbReference>
<dbReference type="Proteomes" id="UP000015101">
    <property type="component" value="Unassembled WGS sequence"/>
</dbReference>